<evidence type="ECO:0000313" key="12">
    <source>
        <dbReference type="Proteomes" id="UP000749559"/>
    </source>
</evidence>
<gene>
    <name evidence="11" type="ORF">OFUS_LOCUS25113</name>
</gene>
<dbReference type="PANTHER" id="PTHR13678:SF27">
    <property type="entry name" value="LD45836P"/>
    <property type="match status" value="1"/>
</dbReference>
<evidence type="ECO:0000256" key="1">
    <source>
        <dbReference type="ARBA" id="ARBA00004633"/>
    </source>
</evidence>
<dbReference type="SUPFAM" id="SSF140111">
    <property type="entry name" value="Endosomal sorting complex assembly domain"/>
    <property type="match status" value="1"/>
</dbReference>
<keyword evidence="12" id="KW-1185">Reference proteome</keyword>
<dbReference type="GO" id="GO:0006623">
    <property type="term" value="P:protein targeting to vacuole"/>
    <property type="evidence" value="ECO:0007669"/>
    <property type="project" value="TreeGrafter"/>
</dbReference>
<proteinExistence type="inferred from homology"/>
<reference evidence="11" key="1">
    <citation type="submission" date="2022-03" db="EMBL/GenBank/DDBJ databases">
        <authorList>
            <person name="Martin C."/>
        </authorList>
    </citation>
    <scope>NUCLEOTIDE SEQUENCE</scope>
</reference>
<dbReference type="GO" id="GO:0006612">
    <property type="term" value="P:protein targeting to membrane"/>
    <property type="evidence" value="ECO:0007669"/>
    <property type="project" value="TreeGrafter"/>
</dbReference>
<comment type="caution">
    <text evidence="11">The sequence shown here is derived from an EMBL/GenBank/DDBJ whole genome shotgun (WGS) entry which is preliminary data.</text>
</comment>
<evidence type="ECO:0000256" key="5">
    <source>
        <dbReference type="ARBA" id="ARBA00022927"/>
    </source>
</evidence>
<evidence type="ECO:0000256" key="4">
    <source>
        <dbReference type="ARBA" id="ARBA00022753"/>
    </source>
</evidence>
<feature type="region of interest" description="Disordered" evidence="9">
    <location>
        <begin position="182"/>
        <end position="234"/>
    </location>
</feature>
<dbReference type="AlphaFoldDB" id="A0A8S4Q5T6"/>
<dbReference type="GO" id="GO:0043162">
    <property type="term" value="P:ubiquitin-dependent protein catabolic process via the multivesicular body sorting pathway"/>
    <property type="evidence" value="ECO:0007669"/>
    <property type="project" value="TreeGrafter"/>
</dbReference>
<keyword evidence="8" id="KW-0175">Coiled coil</keyword>
<evidence type="ECO:0000256" key="2">
    <source>
        <dbReference type="ARBA" id="ARBA00007617"/>
    </source>
</evidence>
<dbReference type="EMBL" id="CAIIXF020000012">
    <property type="protein sequence ID" value="CAH1801309.1"/>
    <property type="molecule type" value="Genomic_DNA"/>
</dbReference>
<keyword evidence="5 7" id="KW-0653">Protein transport</keyword>
<dbReference type="InterPro" id="IPR037202">
    <property type="entry name" value="ESCRT_assembly_dom"/>
</dbReference>
<sequence length="234" mass="26047">MYNSYRQTSPGVTPGNLTLDENQALGILKHLDLDELQRLHDSEGKLDDLVNDLQQVKSLQIDREMCLTSNKSLAEFNISRQPRFTQGIKQLAAMYEEAATLRKSYEKNKEKLDFLAAEQSLDTTLALLQTAAAESEENSEELADNFLDGKVDSDTFVEEYIQLRKKTHLLKVKAEKMPGLIQQQNSPARASRQNSGQVPGPVAGTNQAPGNSYGQPPYPANTYPGAMPNLSNYR</sequence>
<dbReference type="InterPro" id="IPR009851">
    <property type="entry name" value="Mod_r"/>
</dbReference>
<feature type="domain" description="VPS37 C-terminal" evidence="10">
    <location>
        <begin position="102"/>
        <end position="191"/>
    </location>
</feature>
<evidence type="ECO:0000256" key="9">
    <source>
        <dbReference type="SAM" id="MobiDB-lite"/>
    </source>
</evidence>
<dbReference type="Gene3D" id="1.10.287.660">
    <property type="entry name" value="Helix hairpin bin"/>
    <property type="match status" value="1"/>
</dbReference>
<evidence type="ECO:0000259" key="10">
    <source>
        <dbReference type="PROSITE" id="PS51314"/>
    </source>
</evidence>
<keyword evidence="3 7" id="KW-0813">Transport</keyword>
<evidence type="ECO:0000313" key="11">
    <source>
        <dbReference type="EMBL" id="CAH1801309.1"/>
    </source>
</evidence>
<evidence type="ECO:0000256" key="8">
    <source>
        <dbReference type="SAM" id="Coils"/>
    </source>
</evidence>
<evidence type="ECO:0000256" key="3">
    <source>
        <dbReference type="ARBA" id="ARBA00022448"/>
    </source>
</evidence>
<dbReference type="GO" id="GO:0000813">
    <property type="term" value="C:ESCRT I complex"/>
    <property type="evidence" value="ECO:0007669"/>
    <property type="project" value="TreeGrafter"/>
</dbReference>
<evidence type="ECO:0000256" key="6">
    <source>
        <dbReference type="ARBA" id="ARBA00025010"/>
    </source>
</evidence>
<evidence type="ECO:0000256" key="7">
    <source>
        <dbReference type="PROSITE-ProRule" id="PRU00646"/>
    </source>
</evidence>
<dbReference type="InterPro" id="IPR029012">
    <property type="entry name" value="Helix_hairpin_bin_sf"/>
</dbReference>
<name>A0A8S4Q5T6_OWEFU</name>
<organism evidence="11 12">
    <name type="scientific">Owenia fusiformis</name>
    <name type="common">Polychaete worm</name>
    <dbReference type="NCBI Taxonomy" id="6347"/>
    <lineage>
        <taxon>Eukaryota</taxon>
        <taxon>Metazoa</taxon>
        <taxon>Spiralia</taxon>
        <taxon>Lophotrochozoa</taxon>
        <taxon>Annelida</taxon>
        <taxon>Polychaeta</taxon>
        <taxon>Sedentaria</taxon>
        <taxon>Canalipalpata</taxon>
        <taxon>Sabellida</taxon>
        <taxon>Oweniida</taxon>
        <taxon>Oweniidae</taxon>
        <taxon>Owenia</taxon>
    </lineage>
</organism>
<dbReference type="Pfam" id="PF07200">
    <property type="entry name" value="Mod_r"/>
    <property type="match status" value="1"/>
</dbReference>
<dbReference type="PROSITE" id="PS51314">
    <property type="entry name" value="VPS37_C"/>
    <property type="match status" value="1"/>
</dbReference>
<feature type="compositionally biased region" description="Polar residues" evidence="9">
    <location>
        <begin position="204"/>
        <end position="214"/>
    </location>
</feature>
<comment type="function">
    <text evidence="6">Component of the ESCRT-I complex, a regulator of vesicular trafficking process. Required for the sorting of endocytic ubiquitinated cargos into multivesicular bodies. May be involved in cell growth and differentiation.</text>
</comment>
<feature type="coiled-coil region" evidence="8">
    <location>
        <begin position="88"/>
        <end position="145"/>
    </location>
</feature>
<keyword evidence="4" id="KW-0967">Endosome</keyword>
<comment type="subcellular location">
    <subcellularLocation>
        <location evidence="1">Late endosome membrane</location>
        <topology evidence="1">Peripheral membrane protein</topology>
    </subcellularLocation>
</comment>
<dbReference type="GO" id="GO:0031902">
    <property type="term" value="C:late endosome membrane"/>
    <property type="evidence" value="ECO:0007669"/>
    <property type="project" value="UniProtKB-SubCell"/>
</dbReference>
<protein>
    <recommendedName>
        <fullName evidence="10">VPS37 C-terminal domain-containing protein</fullName>
    </recommendedName>
</protein>
<feature type="compositionally biased region" description="Polar residues" evidence="9">
    <location>
        <begin position="182"/>
        <end position="197"/>
    </location>
</feature>
<accession>A0A8S4Q5T6</accession>
<dbReference type="OrthoDB" id="10004364at2759"/>
<dbReference type="PANTHER" id="PTHR13678">
    <property type="entry name" value="VACUOLAR PROTEIN SORTING-ASSOCIATED PROTEIN 37"/>
    <property type="match status" value="1"/>
</dbReference>
<dbReference type="Proteomes" id="UP000749559">
    <property type="component" value="Unassembled WGS sequence"/>
</dbReference>
<comment type="similarity">
    <text evidence="2">Belongs to the VPS37 family.</text>
</comment>